<dbReference type="KEGG" id="gba:J421_1837"/>
<dbReference type="Proteomes" id="UP000019151">
    <property type="component" value="Chromosome"/>
</dbReference>
<proteinExistence type="predicted"/>
<dbReference type="InParanoid" id="W0RE50"/>
<gene>
    <name evidence="1" type="ORF">J421_1837</name>
</gene>
<sequence length="73" mass="6936">MTTSARGTTGTAGARAPAILVSGVVTATDARLAAAESDGATLDDAASLTLVGGSLAAAGDALEDTEGTEEADK</sequence>
<keyword evidence="2" id="KW-1185">Reference proteome</keyword>
<dbReference type="AlphaFoldDB" id="W0RE50"/>
<organism evidence="1 2">
    <name type="scientific">Gemmatirosa kalamazoonensis</name>
    <dbReference type="NCBI Taxonomy" id="861299"/>
    <lineage>
        <taxon>Bacteria</taxon>
        <taxon>Pseudomonadati</taxon>
        <taxon>Gemmatimonadota</taxon>
        <taxon>Gemmatimonadia</taxon>
        <taxon>Gemmatimonadales</taxon>
        <taxon>Gemmatimonadaceae</taxon>
        <taxon>Gemmatirosa</taxon>
    </lineage>
</organism>
<dbReference type="EMBL" id="CP007128">
    <property type="protein sequence ID" value="AHG89374.1"/>
    <property type="molecule type" value="Genomic_DNA"/>
</dbReference>
<name>W0RE50_9BACT</name>
<accession>W0RE50</accession>
<evidence type="ECO:0000313" key="2">
    <source>
        <dbReference type="Proteomes" id="UP000019151"/>
    </source>
</evidence>
<reference evidence="1 2" key="1">
    <citation type="journal article" date="2014" name="Genome Announc.">
        <title>Genome Sequence and Methylome of Soil Bacterium Gemmatirosa kalamazoonensis KBS708T, a Member of the Rarely Cultivated Gemmatimonadetes Phylum.</title>
        <authorList>
            <person name="Debruyn J.M."/>
            <person name="Radosevich M."/>
            <person name="Wommack K.E."/>
            <person name="Polson S.W."/>
            <person name="Hauser L.J."/>
            <person name="Fawaz M.N."/>
            <person name="Korlach J."/>
            <person name="Tsai Y.C."/>
        </authorList>
    </citation>
    <scope>NUCLEOTIDE SEQUENCE [LARGE SCALE GENOMIC DNA]</scope>
    <source>
        <strain evidence="1 2">KBS708</strain>
    </source>
</reference>
<dbReference type="STRING" id="861299.J421_1837"/>
<dbReference type="RefSeq" id="WP_025410875.1">
    <property type="nucleotide sequence ID" value="NZ_CP007128.1"/>
</dbReference>
<protein>
    <submittedName>
        <fullName evidence="1">Uncharacterized protein</fullName>
    </submittedName>
</protein>
<dbReference type="HOGENOM" id="CLU_2699421_0_0_0"/>
<evidence type="ECO:0000313" key="1">
    <source>
        <dbReference type="EMBL" id="AHG89374.1"/>
    </source>
</evidence>